<reference evidence="2 3" key="1">
    <citation type="journal article" date="2013" name="Curr. Biol.">
        <title>The Genome of the Foraminiferan Reticulomyxa filosa.</title>
        <authorList>
            <person name="Glockner G."/>
            <person name="Hulsmann N."/>
            <person name="Schleicher M."/>
            <person name="Noegel A.A."/>
            <person name="Eichinger L."/>
            <person name="Gallinger C."/>
            <person name="Pawlowski J."/>
            <person name="Sierra R."/>
            <person name="Euteneuer U."/>
            <person name="Pillet L."/>
            <person name="Moustafa A."/>
            <person name="Platzer M."/>
            <person name="Groth M."/>
            <person name="Szafranski K."/>
            <person name="Schliwa M."/>
        </authorList>
    </citation>
    <scope>NUCLEOTIDE SEQUENCE [LARGE SCALE GENOMIC DNA]</scope>
</reference>
<proteinExistence type="predicted"/>
<accession>X6PAE6</accession>
<feature type="region of interest" description="Disordered" evidence="1">
    <location>
        <begin position="289"/>
        <end position="319"/>
    </location>
</feature>
<protein>
    <submittedName>
        <fullName evidence="2">Uncharacterized protein</fullName>
    </submittedName>
</protein>
<keyword evidence="3" id="KW-1185">Reference proteome</keyword>
<dbReference type="Proteomes" id="UP000023152">
    <property type="component" value="Unassembled WGS sequence"/>
</dbReference>
<evidence type="ECO:0000256" key="1">
    <source>
        <dbReference type="SAM" id="MobiDB-lite"/>
    </source>
</evidence>
<evidence type="ECO:0000313" key="2">
    <source>
        <dbReference type="EMBL" id="ETO35034.1"/>
    </source>
</evidence>
<comment type="caution">
    <text evidence="2">The sequence shown here is derived from an EMBL/GenBank/DDBJ whole genome shotgun (WGS) entry which is preliminary data.</text>
</comment>
<organism evidence="2 3">
    <name type="scientific">Reticulomyxa filosa</name>
    <dbReference type="NCBI Taxonomy" id="46433"/>
    <lineage>
        <taxon>Eukaryota</taxon>
        <taxon>Sar</taxon>
        <taxon>Rhizaria</taxon>
        <taxon>Retaria</taxon>
        <taxon>Foraminifera</taxon>
        <taxon>Monothalamids</taxon>
        <taxon>Reticulomyxidae</taxon>
        <taxon>Reticulomyxa</taxon>
    </lineage>
</organism>
<dbReference type="EMBL" id="ASPP01002021">
    <property type="protein sequence ID" value="ETO35034.1"/>
    <property type="molecule type" value="Genomic_DNA"/>
</dbReference>
<gene>
    <name evidence="2" type="ORF">RFI_02039</name>
</gene>
<dbReference type="AlphaFoldDB" id="X6PAE6"/>
<evidence type="ECO:0000313" key="3">
    <source>
        <dbReference type="Proteomes" id="UP000023152"/>
    </source>
</evidence>
<sequence length="405" mass="47773">MLYNTQKKNVEDVEMSEVKKEDKTKKNLMWLYLLRYNTFLAMTWVMRNRIFGIDDAENVFDDNFKEWMNHEELNKIDVELQDIIQDPKCLASAKYQLIHPMEKTLIQISEQAKREFDDTQFKQINGMLIEQQLLPKLKQMHSLLAADTLAHLHSTHCNPFWYTCTCICTYIYMHIFIDYTYQDCTDYIEMLYFCNKFLITGQFAKAKHWINQLDQLLTTVCSRNDAGTDASPPSSNRKLHDEWIFIGRMTVLHYHFYSHKKIDQCSQTLTQALQREECLHRELWKMLERPSSNDGNEKNDNSENDDNNNTNPKNNNNNNNNLIFKNSYKNLQSFQNELSALKLSDFCCSFFVVFLIFFFFKKNQNKNNKKKVSNNIAAIAIVLPFGGIVCVCEVFGVIFYVRLIP</sequence>
<name>X6PAE6_RETFI</name>
<feature type="compositionally biased region" description="Low complexity" evidence="1">
    <location>
        <begin position="307"/>
        <end position="319"/>
    </location>
</feature>